<comment type="catalytic activity">
    <reaction evidence="6 7">
        <text>L-arginyl-[protein] + 2 S-adenosyl-L-methionine = N(omega),N(omega)'-dimethyl-L-arginyl-[protein] + 2 S-adenosyl-L-homocysteine + 2 H(+)</text>
        <dbReference type="Rhea" id="RHEA:48108"/>
        <dbReference type="Rhea" id="RHEA-COMP:10532"/>
        <dbReference type="Rhea" id="RHEA-COMP:11992"/>
        <dbReference type="ChEBI" id="CHEBI:15378"/>
        <dbReference type="ChEBI" id="CHEBI:29965"/>
        <dbReference type="ChEBI" id="CHEBI:57856"/>
        <dbReference type="ChEBI" id="CHEBI:59789"/>
        <dbReference type="ChEBI" id="CHEBI:88221"/>
        <dbReference type="EC" id="2.1.1.320"/>
    </reaction>
</comment>
<comment type="subcellular location">
    <subcellularLocation>
        <location evidence="1 7">Mitochondrion</location>
    </subcellularLocation>
</comment>
<keyword evidence="5 7" id="KW-0496">Mitochondrion</keyword>
<dbReference type="PANTHER" id="PTHR12049:SF7">
    <property type="entry name" value="PROTEIN ARGININE METHYLTRANSFERASE NDUFAF7, MITOCHONDRIAL"/>
    <property type="match status" value="1"/>
</dbReference>
<gene>
    <name evidence="8" type="ORF">BEMITA_LOCUS9543</name>
</gene>
<dbReference type="GO" id="GO:0035243">
    <property type="term" value="F:protein-arginine omega-N symmetric methyltransferase activity"/>
    <property type="evidence" value="ECO:0007669"/>
    <property type="project" value="UniProtKB-EC"/>
</dbReference>
<evidence type="ECO:0000256" key="7">
    <source>
        <dbReference type="RuleBase" id="RU364114"/>
    </source>
</evidence>
<evidence type="ECO:0000313" key="8">
    <source>
        <dbReference type="EMBL" id="CAH0390856.1"/>
    </source>
</evidence>
<dbReference type="Gene3D" id="3.40.50.12710">
    <property type="match status" value="1"/>
</dbReference>
<keyword evidence="9" id="KW-1185">Reference proteome</keyword>
<dbReference type="InterPro" id="IPR029063">
    <property type="entry name" value="SAM-dependent_MTases_sf"/>
</dbReference>
<dbReference type="EC" id="2.1.1.320" evidence="7"/>
<evidence type="ECO:0000256" key="3">
    <source>
        <dbReference type="ARBA" id="ARBA00022603"/>
    </source>
</evidence>
<dbReference type="KEGG" id="btab:109032024"/>
<dbReference type="InterPro" id="IPR038375">
    <property type="entry name" value="NDUFAF7_sf"/>
</dbReference>
<dbReference type="EMBL" id="OU963866">
    <property type="protein sequence ID" value="CAH0390856.1"/>
    <property type="molecule type" value="Genomic_DNA"/>
</dbReference>
<dbReference type="SUPFAM" id="SSF53335">
    <property type="entry name" value="S-adenosyl-L-methionine-dependent methyltransferases"/>
    <property type="match status" value="1"/>
</dbReference>
<dbReference type="Proteomes" id="UP001152759">
    <property type="component" value="Chromosome 5"/>
</dbReference>
<dbReference type="AlphaFoldDB" id="A0A9P0AE86"/>
<comment type="similarity">
    <text evidence="2 7">Belongs to the NDUFAF7 family.</text>
</comment>
<proteinExistence type="inferred from homology"/>
<evidence type="ECO:0000313" key="9">
    <source>
        <dbReference type="Proteomes" id="UP001152759"/>
    </source>
</evidence>
<dbReference type="InterPro" id="IPR003788">
    <property type="entry name" value="NDUFAF7"/>
</dbReference>
<organism evidence="8 9">
    <name type="scientific">Bemisia tabaci</name>
    <name type="common">Sweetpotato whitefly</name>
    <name type="synonym">Aleurodes tabaci</name>
    <dbReference type="NCBI Taxonomy" id="7038"/>
    <lineage>
        <taxon>Eukaryota</taxon>
        <taxon>Metazoa</taxon>
        <taxon>Ecdysozoa</taxon>
        <taxon>Arthropoda</taxon>
        <taxon>Hexapoda</taxon>
        <taxon>Insecta</taxon>
        <taxon>Pterygota</taxon>
        <taxon>Neoptera</taxon>
        <taxon>Paraneoptera</taxon>
        <taxon>Hemiptera</taxon>
        <taxon>Sternorrhyncha</taxon>
        <taxon>Aleyrodoidea</taxon>
        <taxon>Aleyrodidae</taxon>
        <taxon>Aleyrodinae</taxon>
        <taxon>Bemisia</taxon>
    </lineage>
</organism>
<evidence type="ECO:0000256" key="1">
    <source>
        <dbReference type="ARBA" id="ARBA00004173"/>
    </source>
</evidence>
<name>A0A9P0AE86_BEMTA</name>
<keyword evidence="4 7" id="KW-0808">Transferase</keyword>
<dbReference type="Pfam" id="PF02636">
    <property type="entry name" value="Methyltransf_28"/>
    <property type="match status" value="1"/>
</dbReference>
<evidence type="ECO:0000256" key="4">
    <source>
        <dbReference type="ARBA" id="ARBA00022679"/>
    </source>
</evidence>
<dbReference type="PANTHER" id="PTHR12049">
    <property type="entry name" value="PROTEIN ARGININE METHYLTRANSFERASE NDUFAF7, MITOCHONDRIAL"/>
    <property type="match status" value="1"/>
</dbReference>
<dbReference type="GO" id="GO:0032981">
    <property type="term" value="P:mitochondrial respiratory chain complex I assembly"/>
    <property type="evidence" value="ECO:0007669"/>
    <property type="project" value="TreeGrafter"/>
</dbReference>
<evidence type="ECO:0000256" key="6">
    <source>
        <dbReference type="ARBA" id="ARBA00048612"/>
    </source>
</evidence>
<evidence type="ECO:0000256" key="5">
    <source>
        <dbReference type="ARBA" id="ARBA00023128"/>
    </source>
</evidence>
<comment type="function">
    <text evidence="7">Arginine methyltransferase involved in the assembly or stability of mitochondrial NADH:ubiquinone oxidoreductase complex (complex I).</text>
</comment>
<protein>
    <recommendedName>
        <fullName evidence="7">Protein arginine methyltransferase NDUFAF7</fullName>
        <ecNumber evidence="7">2.1.1.320</ecNumber>
    </recommendedName>
</protein>
<sequence length="435" mass="49488">MNGKFIRSTHKFLVNVCSTNVERGMKHCLNFSTHSPKDELGEARNIVRRQSVFQDIKTKILIKGPLTVAEYMKSILTDPIGGYYMHSDVFGGKGDFTTSPEISQLFGEMIAVWLLSEWQKLGCPKPFQIVELGPGRGTMLDDILRVFRKFGANKDMSVRLVEVSPHLSQLQGKLLCQSVERCNTNTDIHYQKGLMKDSVPVFWYNSLQDVPHQFSLVVAHEFFDALPIHKFQKTENGWREILIDIDGSSEDKLRFIISRNETPACKMFITPAEKRDHFEVSPESGVIMDYLATFLRRKGGIVLVADYGHDGDGKDTFRAYKNHKQIHPLESPGSADLTADVDFAYLRSVVGEGRVISYGPVTQRDFLQRMGINIRCEILKKRSQNDSDKKALESGLKMLTDEDQMGVRFKFQSFFPAVLKDYFEKNPVSGFFSNQ</sequence>
<evidence type="ECO:0000256" key="2">
    <source>
        <dbReference type="ARBA" id="ARBA00005891"/>
    </source>
</evidence>
<dbReference type="GO" id="GO:0032259">
    <property type="term" value="P:methylation"/>
    <property type="evidence" value="ECO:0007669"/>
    <property type="project" value="UniProtKB-KW"/>
</dbReference>
<keyword evidence="3 7" id="KW-0489">Methyltransferase</keyword>
<dbReference type="GO" id="GO:0005739">
    <property type="term" value="C:mitochondrion"/>
    <property type="evidence" value="ECO:0007669"/>
    <property type="project" value="UniProtKB-SubCell"/>
</dbReference>
<reference evidence="8" key="1">
    <citation type="submission" date="2021-12" db="EMBL/GenBank/DDBJ databases">
        <authorList>
            <person name="King R."/>
        </authorList>
    </citation>
    <scope>NUCLEOTIDE SEQUENCE</scope>
</reference>
<accession>A0A9P0AE86</accession>